<evidence type="ECO:0000313" key="4">
    <source>
        <dbReference type="Proteomes" id="UP000007800"/>
    </source>
</evidence>
<dbReference type="InterPro" id="IPR012337">
    <property type="entry name" value="RNaseH-like_sf"/>
</dbReference>
<feature type="region of interest" description="Disordered" evidence="1">
    <location>
        <begin position="736"/>
        <end position="776"/>
    </location>
</feature>
<dbReference type="Gene3D" id="3.30.420.140">
    <property type="entry name" value="YqgF/RNase H-like domain"/>
    <property type="match status" value="1"/>
</dbReference>
<dbReference type="EMBL" id="GG671811">
    <property type="protein sequence ID" value="EER18302.1"/>
    <property type="molecule type" value="Genomic_DNA"/>
</dbReference>
<feature type="region of interest" description="Disordered" evidence="1">
    <location>
        <begin position="1507"/>
        <end position="1545"/>
    </location>
</feature>
<dbReference type="InterPro" id="IPR037027">
    <property type="entry name" value="YqgF/RNaseH-like_dom_sf"/>
</dbReference>
<evidence type="ECO:0000256" key="1">
    <source>
        <dbReference type="SAM" id="MobiDB-lite"/>
    </source>
</evidence>
<dbReference type="PROSITE" id="PS50126">
    <property type="entry name" value="S1"/>
    <property type="match status" value="1"/>
</dbReference>
<organism evidence="4">
    <name type="scientific">Perkinsus marinus (strain ATCC 50983 / TXsc)</name>
    <dbReference type="NCBI Taxonomy" id="423536"/>
    <lineage>
        <taxon>Eukaryota</taxon>
        <taxon>Sar</taxon>
        <taxon>Alveolata</taxon>
        <taxon>Perkinsozoa</taxon>
        <taxon>Perkinsea</taxon>
        <taxon>Perkinsida</taxon>
        <taxon>Perkinsidae</taxon>
        <taxon>Perkinsus</taxon>
    </lineage>
</organism>
<dbReference type="Gene3D" id="1.10.150.310">
    <property type="entry name" value="Tex RuvX-like domain-like"/>
    <property type="match status" value="1"/>
</dbReference>
<gene>
    <name evidence="3" type="ORF">Pmar_PMAR005208</name>
</gene>
<protein>
    <submittedName>
        <fullName evidence="3">Tex protein-relatedtranscription accessory protein, putative</fullName>
    </submittedName>
</protein>
<evidence type="ECO:0000259" key="2">
    <source>
        <dbReference type="PROSITE" id="PS50126"/>
    </source>
</evidence>
<dbReference type="SUPFAM" id="SSF50249">
    <property type="entry name" value="Nucleic acid-binding proteins"/>
    <property type="match status" value="1"/>
</dbReference>
<dbReference type="InterPro" id="IPR023323">
    <property type="entry name" value="Tex-like_dom_sf"/>
</dbReference>
<dbReference type="Pfam" id="PF00575">
    <property type="entry name" value="S1"/>
    <property type="match status" value="1"/>
</dbReference>
<feature type="region of interest" description="Disordered" evidence="1">
    <location>
        <begin position="688"/>
        <end position="711"/>
    </location>
</feature>
<dbReference type="Gene3D" id="2.40.50.140">
    <property type="entry name" value="Nucleic acid-binding proteins"/>
    <property type="match status" value="1"/>
</dbReference>
<dbReference type="GO" id="GO:0003735">
    <property type="term" value="F:structural constituent of ribosome"/>
    <property type="evidence" value="ECO:0007669"/>
    <property type="project" value="TreeGrafter"/>
</dbReference>
<dbReference type="OrthoDB" id="995477at2759"/>
<dbReference type="Pfam" id="PF12836">
    <property type="entry name" value="HHH_3"/>
    <property type="match status" value="1"/>
</dbReference>
<dbReference type="SUPFAM" id="SSF47781">
    <property type="entry name" value="RuvA domain 2-like"/>
    <property type="match status" value="2"/>
</dbReference>
<dbReference type="GO" id="GO:0006139">
    <property type="term" value="P:nucleobase-containing compound metabolic process"/>
    <property type="evidence" value="ECO:0007669"/>
    <property type="project" value="InterPro"/>
</dbReference>
<dbReference type="RefSeq" id="XP_002786506.1">
    <property type="nucleotide sequence ID" value="XM_002786460.1"/>
</dbReference>
<dbReference type="PANTHER" id="PTHR10724:SF10">
    <property type="entry name" value="S1 RNA-BINDING DOMAIN-CONTAINING PROTEIN 1"/>
    <property type="match status" value="1"/>
</dbReference>
<feature type="domain" description="S1 motif" evidence="2">
    <location>
        <begin position="585"/>
        <end position="619"/>
    </location>
</feature>
<sequence length="1632" mass="176140">MCSRAPQTKRKTKAQAAIDAGFGPAADVILSAAGQASPGGCLMRTDQLRRQAQVAASEEETDVEAAVVAILTYRLAHDQEVRSICRSMLASRARLEVKGIVKRTSTPKGKIKVKPKQPKQQYSSYGGLKRRLDRVKPHEWLAIKRGEAAKELRVKIVFPATTQLYGCLQERYLASGHGTCLCAKMIPTVIRRTVDTIEKSLAREFRSERLTVPAEDFAIKTFTDNVSVKLMCPPIRVEKDATVVGVDPGYVNGHKCVVISATGEVLDMFKFWTRPGGARWGPEITCIVWIAGSSALGPEQLVQKVSQWTCSLVVVGDGQGSAEAVESIRRVLPPHMNVGICVVDECGASIYSAGAVAAAELPDMDISFRGAVSIARRVLDPIAEYVKLEPKNIGVGLFQHDMPPKQLDSALTQAIQWCVCQVGVDLNTASVQLLRYVAGLNAGTAKRIVEYRTSNGRFTCREELKKVKGIGAAVFQQAAGFIRVYDGSEPLDSTGIHPESYDCARQLKRLIETHRGEGSDLNSLLQHVSCEEDSEQARTTSAEVLTELVGSDRDVRLEHPERYRPPEIEYPPYRSGCGITELEVGAHLEGSVKNVVSFGAFVHLDCAESVTGLIHVSNLLPMVTLDSLTVNQHVLRTSSILEMTPKSRLTRKTTSPGSDQELDLLTPLAAEVDDMVVPFTAAESSVDSSADASLPIVGDKEVSGPETTGAVGSSMQIGVSADASLHSASDLWSIDADEGDKDVSSGDESRTGQPPSVTELAEPVTEQSSERRDSSNIPVLGLFESLPWSHPTEGFGSALPPIPELSTGRTSSAGQHDPPHREAAGLLGDPPELAAPSIPLAGSAPVTAHVELPSSETEDGQTVRDWLRRMERVRPQDVFVTNARTGGHRVGQLRASQSIVDQGPTILYRIDIGRVSAPPIPSSLVRGVMVSYRLYVTLFHLKTQVITSRTAVGLKVDAPAGHDFDMSGSFLYHTGSSLPDAQTGVILELALTHPDGERLSAGWTVIPADHALSRGAVLLEGTPRVLPFLKREVIGAFATTQQPTGSLVGLATGGSLEVAFCSLSGEEEEANTMRRMLPAGYVAAAGIPVGCLQTTHITRAGVTIGGITVDIGSHHATAELRDAIRFAARDFSQRFRTPDSNERVELSNRYTVTVYAHNGLQRISPEWAFRMEGDNSGNPVLVSSTYHTIDMVLDDNCALAVELHCHLVEEEPNDVPVCVGWCLLLLPHLDPLTECIASDQTSNSVLLRCHLMSGPGETIAGRKVWIGSPTGIHHSIEFTLTGEAYASWLRARQKALHAELLAAVPISADKTVVLAAETEKIPQPSLVLPPPPEVGVDHFVDHPPSELPAPAMLFESRHVESSPLSPPEPAEQLHRSEVDPLRPSEVDPFRPSEVDPLRPSEVDSFRSSEVEPLRSPETERQGFPDVECGYSQAVEAANAPLTQALIPSIPEEYPAPDNVVALTTTGDRGGLVPEGITRHSLQDAAKIRYDDPIVDLDEPEIVSVKGVAAPGSSPISSVELNPQAGRKPDSPTPRNIPHTNEAPEGIVTASTAEQEVMTAVNWRVEEEDELVNDEISLAIVGWRPLEGSRRPGGKRVYFSAKFYTFPAQNTEVAELPYDTYHSALSSLSTGQR</sequence>
<proteinExistence type="predicted"/>
<dbReference type="InterPro" id="IPR010994">
    <property type="entry name" value="RuvA_2-like"/>
</dbReference>
<dbReference type="PANTHER" id="PTHR10724">
    <property type="entry name" value="30S RIBOSOMAL PROTEIN S1"/>
    <property type="match status" value="1"/>
</dbReference>
<dbReference type="InterPro" id="IPR041692">
    <property type="entry name" value="HHH_9"/>
</dbReference>
<dbReference type="GO" id="GO:0006412">
    <property type="term" value="P:translation"/>
    <property type="evidence" value="ECO:0007669"/>
    <property type="project" value="TreeGrafter"/>
</dbReference>
<dbReference type="Proteomes" id="UP000007800">
    <property type="component" value="Unassembled WGS sequence"/>
</dbReference>
<feature type="region of interest" description="Disordered" evidence="1">
    <location>
        <begin position="1357"/>
        <end position="1424"/>
    </location>
</feature>
<reference evidence="3 4" key="1">
    <citation type="submission" date="2008-07" db="EMBL/GenBank/DDBJ databases">
        <authorList>
            <person name="El-Sayed N."/>
            <person name="Caler E."/>
            <person name="Inman J."/>
            <person name="Amedeo P."/>
            <person name="Hass B."/>
            <person name="Wortman J."/>
        </authorList>
    </citation>
    <scope>NUCLEOTIDE SEQUENCE [LARGE SCALE GENOMIC DNA]</scope>
    <source>
        <strain evidence="4">ATCC 50983 / TXsc</strain>
    </source>
</reference>
<dbReference type="InterPro" id="IPR003029">
    <property type="entry name" value="S1_domain"/>
</dbReference>
<keyword evidence="4" id="KW-1185">Reference proteome</keyword>
<feature type="compositionally biased region" description="Basic and acidic residues" evidence="1">
    <location>
        <begin position="741"/>
        <end position="750"/>
    </location>
</feature>
<dbReference type="Pfam" id="PF17674">
    <property type="entry name" value="HHH_9"/>
    <property type="match status" value="1"/>
</dbReference>
<accession>C5KAX6</accession>
<dbReference type="InterPro" id="IPR032639">
    <property type="entry name" value="Tex_YqgF"/>
</dbReference>
<feature type="compositionally biased region" description="Basic and acidic residues" evidence="1">
    <location>
        <begin position="1371"/>
        <end position="1422"/>
    </location>
</feature>
<dbReference type="InParanoid" id="C5KAX6"/>
<dbReference type="InterPro" id="IPR050437">
    <property type="entry name" value="Ribos_protein_bS1-like"/>
</dbReference>
<name>C5KAX6_PERM5</name>
<dbReference type="OMA" id="CHIPISI"/>
<dbReference type="GeneID" id="9049032"/>
<dbReference type="SMART" id="SM00732">
    <property type="entry name" value="YqgFc"/>
    <property type="match status" value="1"/>
</dbReference>
<feature type="region of interest" description="Disordered" evidence="1">
    <location>
        <begin position="794"/>
        <end position="829"/>
    </location>
</feature>
<dbReference type="Pfam" id="PF16921">
    <property type="entry name" value="Tex_YqgF"/>
    <property type="match status" value="1"/>
</dbReference>
<dbReference type="GO" id="GO:0003729">
    <property type="term" value="F:mRNA binding"/>
    <property type="evidence" value="ECO:0007669"/>
    <property type="project" value="TreeGrafter"/>
</dbReference>
<dbReference type="SUPFAM" id="SSF53098">
    <property type="entry name" value="Ribonuclease H-like"/>
    <property type="match status" value="1"/>
</dbReference>
<dbReference type="Gene3D" id="1.10.3500.10">
    <property type="entry name" value="Tex N-terminal region-like"/>
    <property type="match status" value="1"/>
</dbReference>
<evidence type="ECO:0000313" key="3">
    <source>
        <dbReference type="EMBL" id="EER18302.1"/>
    </source>
</evidence>
<dbReference type="InterPro" id="IPR006641">
    <property type="entry name" value="YqgF/RNaseH-like_dom"/>
</dbReference>
<dbReference type="SUPFAM" id="SSF158832">
    <property type="entry name" value="Tex N-terminal region-like"/>
    <property type="match status" value="1"/>
</dbReference>
<dbReference type="InterPro" id="IPR012340">
    <property type="entry name" value="NA-bd_OB-fold"/>
</dbReference>